<feature type="compositionally biased region" description="Polar residues" evidence="5">
    <location>
        <begin position="217"/>
        <end position="235"/>
    </location>
</feature>
<comment type="subcellular location">
    <subcellularLocation>
        <location evidence="1">Nucleus</location>
    </subcellularLocation>
</comment>
<evidence type="ECO:0000313" key="8">
    <source>
        <dbReference type="EMBL" id="EFY88816.1"/>
    </source>
</evidence>
<accession>E9E5D3</accession>
<dbReference type="PANTHER" id="PTHR15272:SF0">
    <property type="entry name" value="CHROMATIN ASSEMBLY FACTOR 1 SUBUNIT A"/>
    <property type="match status" value="1"/>
</dbReference>
<evidence type="ECO:0000259" key="7">
    <source>
        <dbReference type="Pfam" id="PF21796"/>
    </source>
</evidence>
<feature type="domain" description="Chromatin assembly factor 1 subunit Cac1-like C-terminal" evidence="7">
    <location>
        <begin position="577"/>
        <end position="633"/>
    </location>
</feature>
<feature type="domain" description="Chromatin assembly factor 1 subunit A dimerization" evidence="6">
    <location>
        <begin position="361"/>
        <end position="436"/>
    </location>
</feature>
<dbReference type="GO" id="GO:0005634">
    <property type="term" value="C:nucleus"/>
    <property type="evidence" value="ECO:0007669"/>
    <property type="project" value="UniProtKB-SubCell"/>
</dbReference>
<dbReference type="AlphaFoldDB" id="E9E5D3"/>
<dbReference type="Proteomes" id="UP000002499">
    <property type="component" value="Unassembled WGS sequence"/>
</dbReference>
<dbReference type="OrthoDB" id="79480at2759"/>
<dbReference type="STRING" id="655827.E9E5D3"/>
<dbReference type="OMA" id="YENVRPP"/>
<keyword evidence="3" id="KW-0234">DNA repair</keyword>
<evidence type="ECO:0000256" key="3">
    <source>
        <dbReference type="ARBA" id="ARBA00023204"/>
    </source>
</evidence>
<protein>
    <submittedName>
        <fullName evidence="8">Putative chromatin assembly complex, subunit p90</fullName>
    </submittedName>
</protein>
<evidence type="ECO:0000256" key="1">
    <source>
        <dbReference type="ARBA" id="ARBA00004123"/>
    </source>
</evidence>
<sequence>MSPNVQETKAGGRKRCHGEFAADMMKVDDEGHTKTPQSTSIRPSGDSLLLPRARTELHSSPERSSPLTEDGSSTPARNSPSPITPTETTLDDNSDDRKNLDTMVASSKGAASKRKRLTAEEKVAKDKEQAEKKKEREEQAAKRAAEKAKQEEEKAVRAKEREEKRKQREEEDRLKAEQRDERKRKKEEEQRRIQEEKDRKARSQPKLNAFFKIPNTPKKSANGSNSAVGSPTKATGSDAPAKQMETEYERLFKPFFVRENTRLAPSATQMDEETREAKSRILDKFVASQRDTDNQELPRFDPVEALRLPARPPRRGRIHHPVKHIMETAYREADDSNIVGAAGATSIFQEARQKLASIPQKVIAFSHDVRPPYYGTITLKSYALGRDAMTKLARKPTRRRLPLDYDYDSEAEWQEEEGEDIDMDDDEEELDDDDDMDGFLDDADDAGLSRRVFGNTMEPECTGVCYENYHRLSPNPTVYEHKMEFIHGKGCFYYPSLMSNTDSERTEGLEQTWGIDPFSSQYWEPEVKAQPAKVSLSAPESTAKMPPPPAPTNAFAALDGGTANVAAPTKLVKAELLNDFKRAILDNKALSKVGIIDFIFHQFRNSVSRAEVKNTLEHVAEKKGAGRSKEWDLKPGHEIVL</sequence>
<dbReference type="Pfam" id="PF21796">
    <property type="entry name" value="Cac1_C"/>
    <property type="match status" value="1"/>
</dbReference>
<dbReference type="GO" id="GO:0006281">
    <property type="term" value="P:DNA repair"/>
    <property type="evidence" value="ECO:0007669"/>
    <property type="project" value="UniProtKB-KW"/>
</dbReference>
<evidence type="ECO:0000256" key="5">
    <source>
        <dbReference type="SAM" id="MobiDB-lite"/>
    </source>
</evidence>
<evidence type="ECO:0000256" key="4">
    <source>
        <dbReference type="ARBA" id="ARBA00023242"/>
    </source>
</evidence>
<evidence type="ECO:0000256" key="2">
    <source>
        <dbReference type="ARBA" id="ARBA00022763"/>
    </source>
</evidence>
<feature type="compositionally biased region" description="Polar residues" evidence="5">
    <location>
        <begin position="62"/>
        <end position="88"/>
    </location>
</feature>
<dbReference type="PANTHER" id="PTHR15272">
    <property type="entry name" value="CHROMATIN ASSEMBLY FACTOR 1 SUBUNIT A CAF-1 SUBUNIT A"/>
    <property type="match status" value="1"/>
</dbReference>
<feature type="compositionally biased region" description="Basic and acidic residues" evidence="5">
    <location>
        <begin position="17"/>
        <end position="33"/>
    </location>
</feature>
<feature type="region of interest" description="Disordered" evidence="5">
    <location>
        <begin position="1"/>
        <end position="242"/>
    </location>
</feature>
<dbReference type="EMBL" id="GL698506">
    <property type="protein sequence ID" value="EFY88816.1"/>
    <property type="molecule type" value="Genomic_DNA"/>
</dbReference>
<organism evidence="9">
    <name type="scientific">Metarhizium acridum (strain CQMa 102)</name>
    <dbReference type="NCBI Taxonomy" id="655827"/>
    <lineage>
        <taxon>Eukaryota</taxon>
        <taxon>Fungi</taxon>
        <taxon>Dikarya</taxon>
        <taxon>Ascomycota</taxon>
        <taxon>Pezizomycotina</taxon>
        <taxon>Sordariomycetes</taxon>
        <taxon>Hypocreomycetidae</taxon>
        <taxon>Hypocreales</taxon>
        <taxon>Clavicipitaceae</taxon>
        <taxon>Metarhizium</taxon>
    </lineage>
</organism>
<dbReference type="eggNOG" id="KOG4364">
    <property type="taxonomic scope" value="Eukaryota"/>
</dbReference>
<keyword evidence="2" id="KW-0227">DNA damage</keyword>
<dbReference type="GO" id="GO:0033186">
    <property type="term" value="C:CAF-1 complex"/>
    <property type="evidence" value="ECO:0007669"/>
    <property type="project" value="TreeGrafter"/>
</dbReference>
<name>E9E5D3_METAQ</name>
<evidence type="ECO:0000313" key="9">
    <source>
        <dbReference type="Proteomes" id="UP000002499"/>
    </source>
</evidence>
<evidence type="ECO:0000259" key="6">
    <source>
        <dbReference type="Pfam" id="PF12253"/>
    </source>
</evidence>
<gene>
    <name evidence="8" type="ORF">MAC_05081</name>
</gene>
<dbReference type="InterPro" id="IPR048800">
    <property type="entry name" value="Cac1-like_C"/>
</dbReference>
<dbReference type="InterPro" id="IPR022043">
    <property type="entry name" value="CAF1A_DD"/>
</dbReference>
<keyword evidence="4" id="KW-0539">Nucleus</keyword>
<dbReference type="Pfam" id="PF12253">
    <property type="entry name" value="CAF1A_dimeriz"/>
    <property type="match status" value="1"/>
</dbReference>
<dbReference type="InParanoid" id="E9E5D3"/>
<proteinExistence type="predicted"/>
<keyword evidence="9" id="KW-1185">Reference proteome</keyword>
<dbReference type="GO" id="GO:0006334">
    <property type="term" value="P:nucleosome assembly"/>
    <property type="evidence" value="ECO:0007669"/>
    <property type="project" value="TreeGrafter"/>
</dbReference>
<reference evidence="8 9" key="1">
    <citation type="journal article" date="2011" name="PLoS Genet.">
        <title>Genome sequencing and comparative transcriptomics of the model entomopathogenic fungi Metarhizium anisopliae and M. acridum.</title>
        <authorList>
            <person name="Gao Q."/>
            <person name="Jin K."/>
            <person name="Ying S.H."/>
            <person name="Zhang Y."/>
            <person name="Xiao G."/>
            <person name="Shang Y."/>
            <person name="Duan Z."/>
            <person name="Hu X."/>
            <person name="Xie X.Q."/>
            <person name="Zhou G."/>
            <person name="Peng G."/>
            <person name="Luo Z."/>
            <person name="Huang W."/>
            <person name="Wang B."/>
            <person name="Fang W."/>
            <person name="Wang S."/>
            <person name="Zhong Y."/>
            <person name="Ma L.J."/>
            <person name="St Leger R.J."/>
            <person name="Zhao G.P."/>
            <person name="Pei Y."/>
            <person name="Feng M.G."/>
            <person name="Xia Y."/>
            <person name="Wang C."/>
        </authorList>
    </citation>
    <scope>NUCLEOTIDE SEQUENCE [LARGE SCALE GENOMIC DNA]</scope>
    <source>
        <strain evidence="8 9">CQMa 102</strain>
    </source>
</reference>
<feature type="region of interest" description="Disordered" evidence="5">
    <location>
        <begin position="405"/>
        <end position="434"/>
    </location>
</feature>
<feature type="compositionally biased region" description="Basic and acidic residues" evidence="5">
    <location>
        <begin position="117"/>
        <end position="201"/>
    </location>
</feature>
<dbReference type="HOGENOM" id="CLU_013392_3_0_1"/>